<reference evidence="2" key="1">
    <citation type="journal article" date="2019" name="Int. J. Syst. Evol. Microbiol.">
        <title>The Global Catalogue of Microorganisms (GCM) 10K type strain sequencing project: providing services to taxonomists for standard genome sequencing and annotation.</title>
        <authorList>
            <consortium name="The Broad Institute Genomics Platform"/>
            <consortium name="The Broad Institute Genome Sequencing Center for Infectious Disease"/>
            <person name="Wu L."/>
            <person name="Ma J."/>
        </authorList>
    </citation>
    <scope>NUCLEOTIDE SEQUENCE [LARGE SCALE GENOMIC DNA]</scope>
    <source>
        <strain evidence="2">CGMCC 4.7275</strain>
    </source>
</reference>
<proteinExistence type="predicted"/>
<evidence type="ECO:0000313" key="2">
    <source>
        <dbReference type="Proteomes" id="UP000660265"/>
    </source>
</evidence>
<evidence type="ECO:0000313" key="1">
    <source>
        <dbReference type="EMBL" id="GGK31100.1"/>
    </source>
</evidence>
<sequence length="198" mass="22537">MGYDAYGAVVEWDPLIALTREPEWGQVWLWDETCEPMAPFLSVDDMPGTKGHWNSLWYYGDCLRPQLTPEARTLTDTVLGTLTTGYVFSEEWEPKRRDDLASDAGPHAQPVPEDWRYLLNYTLRPAGVRELLDAAHRLPWDLLTRLGEECDAIPLEQREPPHGAVLWYHDFHRFTLSHITLLEQAAAGGHGVVTIGGW</sequence>
<dbReference type="RefSeq" id="WP_189111929.1">
    <property type="nucleotide sequence ID" value="NZ_BMMV01000044.1"/>
</dbReference>
<gene>
    <name evidence="1" type="ORF">GCM10011583_73700</name>
</gene>
<comment type="caution">
    <text evidence="1">The sequence shown here is derived from an EMBL/GenBank/DDBJ whole genome shotgun (WGS) entry which is preliminary data.</text>
</comment>
<keyword evidence="2" id="KW-1185">Reference proteome</keyword>
<protein>
    <submittedName>
        <fullName evidence="1">Uncharacterized protein</fullName>
    </submittedName>
</protein>
<accession>A0ABQ2F0Z3</accession>
<name>A0ABQ2F0Z3_9ACTN</name>
<dbReference type="Proteomes" id="UP000660265">
    <property type="component" value="Unassembled WGS sequence"/>
</dbReference>
<dbReference type="EMBL" id="BMMV01000044">
    <property type="protein sequence ID" value="GGK31100.1"/>
    <property type="molecule type" value="Genomic_DNA"/>
</dbReference>
<organism evidence="1 2">
    <name type="scientific">Streptomyces camponoticapitis</name>
    <dbReference type="NCBI Taxonomy" id="1616125"/>
    <lineage>
        <taxon>Bacteria</taxon>
        <taxon>Bacillati</taxon>
        <taxon>Actinomycetota</taxon>
        <taxon>Actinomycetes</taxon>
        <taxon>Kitasatosporales</taxon>
        <taxon>Streptomycetaceae</taxon>
        <taxon>Streptomyces</taxon>
    </lineage>
</organism>